<evidence type="ECO:0000313" key="2">
    <source>
        <dbReference type="Proteomes" id="UP001497444"/>
    </source>
</evidence>
<gene>
    <name evidence="1" type="ORF">CSSPJE1EN1_LOCUS9572</name>
</gene>
<accession>A0ABP0WBA8</accession>
<name>A0ABP0WBA8_9BRYO</name>
<evidence type="ECO:0000313" key="1">
    <source>
        <dbReference type="EMBL" id="CAK9264094.1"/>
    </source>
</evidence>
<dbReference type="Proteomes" id="UP001497444">
    <property type="component" value="Chromosome 16"/>
</dbReference>
<keyword evidence="2" id="KW-1185">Reference proteome</keyword>
<dbReference type="EMBL" id="OZ020111">
    <property type="protein sequence ID" value="CAK9264094.1"/>
    <property type="molecule type" value="Genomic_DNA"/>
</dbReference>
<organism evidence="1 2">
    <name type="scientific">Sphagnum jensenii</name>
    <dbReference type="NCBI Taxonomy" id="128206"/>
    <lineage>
        <taxon>Eukaryota</taxon>
        <taxon>Viridiplantae</taxon>
        <taxon>Streptophyta</taxon>
        <taxon>Embryophyta</taxon>
        <taxon>Bryophyta</taxon>
        <taxon>Sphagnophytina</taxon>
        <taxon>Sphagnopsida</taxon>
        <taxon>Sphagnales</taxon>
        <taxon>Sphagnaceae</taxon>
        <taxon>Sphagnum</taxon>
    </lineage>
</organism>
<protein>
    <submittedName>
        <fullName evidence="1">Uncharacterized protein</fullName>
    </submittedName>
</protein>
<sequence length="96" mass="10736">MFRRKPNFVFGPPFGHPYLIHLFTLKKDTSKQHCNNVELNIPDNASLLVYQAALARHWLVMGLKTDSSPVEARLSKMEAAIENNASFAAIGNLVVN</sequence>
<reference evidence="1" key="1">
    <citation type="submission" date="2024-02" db="EMBL/GenBank/DDBJ databases">
        <authorList>
            <consortium name="ELIXIR-Norway"/>
            <consortium name="Elixir Norway"/>
        </authorList>
    </citation>
    <scope>NUCLEOTIDE SEQUENCE</scope>
</reference>
<proteinExistence type="predicted"/>